<name>A0A9N9I8C8_9GLOM</name>
<accession>A0A9N9I8C8</accession>
<gene>
    <name evidence="1" type="ORF">AMORRO_LOCUS13613</name>
</gene>
<sequence length="54" mass="6229">YRGFMRIVIDQNTNAEIRSLGANVNGKNTEIHPNLEKNVSLKEYQYVPHVLNDD</sequence>
<feature type="non-terminal residue" evidence="1">
    <location>
        <position position="1"/>
    </location>
</feature>
<dbReference type="EMBL" id="CAJVPV010023997">
    <property type="protein sequence ID" value="CAG8725282.1"/>
    <property type="molecule type" value="Genomic_DNA"/>
</dbReference>
<protein>
    <submittedName>
        <fullName evidence="1">5208_t:CDS:1</fullName>
    </submittedName>
</protein>
<proteinExistence type="predicted"/>
<dbReference type="AlphaFoldDB" id="A0A9N9I8C8"/>
<organism evidence="1 2">
    <name type="scientific">Acaulospora morrowiae</name>
    <dbReference type="NCBI Taxonomy" id="94023"/>
    <lineage>
        <taxon>Eukaryota</taxon>
        <taxon>Fungi</taxon>
        <taxon>Fungi incertae sedis</taxon>
        <taxon>Mucoromycota</taxon>
        <taxon>Glomeromycotina</taxon>
        <taxon>Glomeromycetes</taxon>
        <taxon>Diversisporales</taxon>
        <taxon>Acaulosporaceae</taxon>
        <taxon>Acaulospora</taxon>
    </lineage>
</organism>
<dbReference type="Proteomes" id="UP000789342">
    <property type="component" value="Unassembled WGS sequence"/>
</dbReference>
<evidence type="ECO:0000313" key="2">
    <source>
        <dbReference type="Proteomes" id="UP000789342"/>
    </source>
</evidence>
<keyword evidence="2" id="KW-1185">Reference proteome</keyword>
<reference evidence="1" key="1">
    <citation type="submission" date="2021-06" db="EMBL/GenBank/DDBJ databases">
        <authorList>
            <person name="Kallberg Y."/>
            <person name="Tangrot J."/>
            <person name="Rosling A."/>
        </authorList>
    </citation>
    <scope>NUCLEOTIDE SEQUENCE</scope>
    <source>
        <strain evidence="1">CL551</strain>
    </source>
</reference>
<evidence type="ECO:0000313" key="1">
    <source>
        <dbReference type="EMBL" id="CAG8725282.1"/>
    </source>
</evidence>
<comment type="caution">
    <text evidence="1">The sequence shown here is derived from an EMBL/GenBank/DDBJ whole genome shotgun (WGS) entry which is preliminary data.</text>
</comment>